<protein>
    <submittedName>
        <fullName evidence="2">Protein CBG06659</fullName>
    </submittedName>
</protein>
<dbReference type="RefSeq" id="XP_045093276.1">
    <property type="nucleotide sequence ID" value="XM_045237248.1"/>
</dbReference>
<evidence type="ECO:0000256" key="1">
    <source>
        <dbReference type="SAM" id="Phobius"/>
    </source>
</evidence>
<feature type="transmembrane region" description="Helical" evidence="1">
    <location>
        <begin position="55"/>
        <end position="76"/>
    </location>
</feature>
<evidence type="ECO:0000313" key="3">
    <source>
        <dbReference type="Proteomes" id="UP000008549"/>
    </source>
</evidence>
<dbReference type="Proteomes" id="UP000008549">
    <property type="component" value="Unassembled WGS sequence"/>
</dbReference>
<dbReference type="PANTHER" id="PTHR46000">
    <property type="entry name" value="SEVEN TM RECEPTOR-RELATED"/>
    <property type="match status" value="1"/>
</dbReference>
<feature type="transmembrane region" description="Helical" evidence="1">
    <location>
        <begin position="12"/>
        <end position="35"/>
    </location>
</feature>
<dbReference type="InParanoid" id="A8X2S7"/>
<evidence type="ECO:0000313" key="2">
    <source>
        <dbReference type="EMBL" id="CAP26937.2"/>
    </source>
</evidence>
<sequence length="92" mass="10357">MTPVSLFNESRTITVSTYCGCIAVSFTLFAVHFIYRYWAVCQPKKLKFFKGSNFGLWLLGVFCVAVSWGAFSFFCFPGSLRAQKSFQLVQGA</sequence>
<organism evidence="2 3">
    <name type="scientific">Caenorhabditis briggsae</name>
    <dbReference type="NCBI Taxonomy" id="6238"/>
    <lineage>
        <taxon>Eukaryota</taxon>
        <taxon>Metazoa</taxon>
        <taxon>Ecdysozoa</taxon>
        <taxon>Nematoda</taxon>
        <taxon>Chromadorea</taxon>
        <taxon>Rhabditida</taxon>
        <taxon>Rhabditina</taxon>
        <taxon>Rhabditomorpha</taxon>
        <taxon>Rhabditoidea</taxon>
        <taxon>Rhabditidae</taxon>
        <taxon>Peloderinae</taxon>
        <taxon>Caenorhabditis</taxon>
    </lineage>
</organism>
<dbReference type="EMBL" id="HE601320">
    <property type="protein sequence ID" value="CAP26937.2"/>
    <property type="molecule type" value="Genomic_DNA"/>
</dbReference>
<name>A8X2S7_CAEBR</name>
<reference evidence="2 3" key="2">
    <citation type="journal article" date="2011" name="PLoS Genet.">
        <title>Caenorhabditis briggsae recombinant inbred line genotypes reveal inter-strain incompatibility and the evolution of recombination.</title>
        <authorList>
            <person name="Ross J.A."/>
            <person name="Koboldt D.C."/>
            <person name="Staisch J.E."/>
            <person name="Chamberlin H.M."/>
            <person name="Gupta B.P."/>
            <person name="Miller R.D."/>
            <person name="Baird S.E."/>
            <person name="Haag E.S."/>
        </authorList>
    </citation>
    <scope>NUCLEOTIDE SEQUENCE [LARGE SCALE GENOMIC DNA]</scope>
    <source>
        <strain evidence="2 3">AF16</strain>
    </source>
</reference>
<dbReference type="InterPro" id="IPR019428">
    <property type="entry name" value="7TM_GPCR_serpentine_rcpt_Str"/>
</dbReference>
<dbReference type="GeneID" id="8589571"/>
<keyword evidence="1" id="KW-1133">Transmembrane helix</keyword>
<dbReference type="HOGENOM" id="CLU_2415270_0_0_1"/>
<proteinExistence type="predicted"/>
<dbReference type="PANTHER" id="PTHR46000:SF11">
    <property type="entry name" value="SEVEN TM RECEPTOR"/>
    <property type="match status" value="1"/>
</dbReference>
<dbReference type="AlphaFoldDB" id="A8X2S7"/>
<keyword evidence="1" id="KW-0812">Transmembrane</keyword>
<dbReference type="Pfam" id="PF10326">
    <property type="entry name" value="7TM_GPCR_Str"/>
    <property type="match status" value="1"/>
</dbReference>
<dbReference type="SUPFAM" id="SSF81321">
    <property type="entry name" value="Family A G protein-coupled receptor-like"/>
    <property type="match status" value="1"/>
</dbReference>
<reference evidence="2 3" key="1">
    <citation type="journal article" date="2003" name="PLoS Biol.">
        <title>The genome sequence of Caenorhabditis briggsae: a platform for comparative genomics.</title>
        <authorList>
            <person name="Stein L.D."/>
            <person name="Bao Z."/>
            <person name="Blasiar D."/>
            <person name="Blumenthal T."/>
            <person name="Brent M.R."/>
            <person name="Chen N."/>
            <person name="Chinwalla A."/>
            <person name="Clarke L."/>
            <person name="Clee C."/>
            <person name="Coghlan A."/>
            <person name="Coulson A."/>
            <person name="D'Eustachio P."/>
            <person name="Fitch D.H."/>
            <person name="Fulton L.A."/>
            <person name="Fulton R.E."/>
            <person name="Griffiths-Jones S."/>
            <person name="Harris T.W."/>
            <person name="Hillier L.W."/>
            <person name="Kamath R."/>
            <person name="Kuwabara P.E."/>
            <person name="Mardis E.R."/>
            <person name="Marra M.A."/>
            <person name="Miner T.L."/>
            <person name="Minx P."/>
            <person name="Mullikin J.C."/>
            <person name="Plumb R.W."/>
            <person name="Rogers J."/>
            <person name="Schein J.E."/>
            <person name="Sohrmann M."/>
            <person name="Spieth J."/>
            <person name="Stajich J.E."/>
            <person name="Wei C."/>
            <person name="Willey D."/>
            <person name="Wilson R.K."/>
            <person name="Durbin R."/>
            <person name="Waterston R.H."/>
        </authorList>
    </citation>
    <scope>NUCLEOTIDE SEQUENCE [LARGE SCALE GENOMIC DNA]</scope>
    <source>
        <strain evidence="2 3">AF16</strain>
    </source>
</reference>
<accession>A8X2S7</accession>
<dbReference type="KEGG" id="cbr:CBG_06659"/>
<dbReference type="CTD" id="8589571"/>
<keyword evidence="1" id="KW-0472">Membrane</keyword>
<keyword evidence="3" id="KW-1185">Reference proteome</keyword>
<gene>
    <name evidence="2" type="ORF">CBG06659</name>
    <name evidence="2" type="ORF">CBG_06659</name>
</gene>